<evidence type="ECO:0000313" key="8">
    <source>
        <dbReference type="EMBL" id="RQP22801.1"/>
    </source>
</evidence>
<evidence type="ECO:0000259" key="5">
    <source>
        <dbReference type="PROSITE" id="PS50109"/>
    </source>
</evidence>
<dbReference type="InterPro" id="IPR035965">
    <property type="entry name" value="PAS-like_dom_sf"/>
</dbReference>
<dbReference type="Pfam" id="PF08447">
    <property type="entry name" value="PAS_3"/>
    <property type="match status" value="1"/>
</dbReference>
<feature type="domain" description="Histidine kinase" evidence="5">
    <location>
        <begin position="150"/>
        <end position="373"/>
    </location>
</feature>
<dbReference type="Gene3D" id="3.30.565.10">
    <property type="entry name" value="Histidine kinase-like ATPase, C-terminal domain"/>
    <property type="match status" value="1"/>
</dbReference>
<comment type="catalytic activity">
    <reaction evidence="1">
        <text>ATP + protein L-histidine = ADP + protein N-phospho-L-histidine.</text>
        <dbReference type="EC" id="2.7.13.3"/>
    </reaction>
</comment>
<dbReference type="InterPro" id="IPR003661">
    <property type="entry name" value="HisK_dim/P_dom"/>
</dbReference>
<keyword evidence="3 4" id="KW-0597">Phosphoprotein</keyword>
<dbReference type="Pfam" id="PF00072">
    <property type="entry name" value="Response_reg"/>
    <property type="match status" value="1"/>
</dbReference>
<dbReference type="SMART" id="SM00086">
    <property type="entry name" value="PAC"/>
    <property type="match status" value="1"/>
</dbReference>
<dbReference type="PROSITE" id="PS50112">
    <property type="entry name" value="PAS"/>
    <property type="match status" value="1"/>
</dbReference>
<dbReference type="InterPro" id="IPR036097">
    <property type="entry name" value="HisK_dim/P_sf"/>
</dbReference>
<dbReference type="SMART" id="SM00448">
    <property type="entry name" value="REC"/>
    <property type="match status" value="1"/>
</dbReference>
<evidence type="ECO:0000256" key="4">
    <source>
        <dbReference type="PROSITE-ProRule" id="PRU00169"/>
    </source>
</evidence>
<dbReference type="InterPro" id="IPR001789">
    <property type="entry name" value="Sig_transdc_resp-reg_receiver"/>
</dbReference>
<evidence type="ECO:0000256" key="3">
    <source>
        <dbReference type="ARBA" id="ARBA00022553"/>
    </source>
</evidence>
<dbReference type="RefSeq" id="WP_124542374.1">
    <property type="nucleotide sequence ID" value="NZ_QUSW01000006.1"/>
</dbReference>
<dbReference type="SUPFAM" id="SSF55785">
    <property type="entry name" value="PYP-like sensor domain (PAS domain)"/>
    <property type="match status" value="1"/>
</dbReference>
<dbReference type="Pfam" id="PF02518">
    <property type="entry name" value="HATPase_c"/>
    <property type="match status" value="1"/>
</dbReference>
<dbReference type="SMART" id="SM00387">
    <property type="entry name" value="HATPase_c"/>
    <property type="match status" value="1"/>
</dbReference>
<dbReference type="InterPro" id="IPR013655">
    <property type="entry name" value="PAS_fold_3"/>
</dbReference>
<gene>
    <name evidence="8" type="ORF">DZC73_21145</name>
</gene>
<dbReference type="AlphaFoldDB" id="A0A3N7HPX2"/>
<proteinExistence type="predicted"/>
<dbReference type="CDD" id="cd00130">
    <property type="entry name" value="PAS"/>
    <property type="match status" value="1"/>
</dbReference>
<dbReference type="InterPro" id="IPR003594">
    <property type="entry name" value="HATPase_dom"/>
</dbReference>
<dbReference type="PRINTS" id="PR00344">
    <property type="entry name" value="BCTRLSENSOR"/>
</dbReference>
<comment type="caution">
    <text evidence="8">The sequence shown here is derived from an EMBL/GenBank/DDBJ whole genome shotgun (WGS) entry which is preliminary data.</text>
</comment>
<evidence type="ECO:0000259" key="6">
    <source>
        <dbReference type="PROSITE" id="PS50110"/>
    </source>
</evidence>
<dbReference type="InterPro" id="IPR000014">
    <property type="entry name" value="PAS"/>
</dbReference>
<dbReference type="InterPro" id="IPR005467">
    <property type="entry name" value="His_kinase_dom"/>
</dbReference>
<dbReference type="Pfam" id="PF00512">
    <property type="entry name" value="HisKA"/>
    <property type="match status" value="1"/>
</dbReference>
<dbReference type="OrthoDB" id="5389366at2"/>
<dbReference type="PANTHER" id="PTHR43065">
    <property type="entry name" value="SENSOR HISTIDINE KINASE"/>
    <property type="match status" value="1"/>
</dbReference>
<dbReference type="SMART" id="SM00091">
    <property type="entry name" value="PAS"/>
    <property type="match status" value="1"/>
</dbReference>
<sequence>MAGVLGARDQAERDRLFELSLDMLCVAGFDGYFKQVNPAWSRTLGWSEAELLAFSWKDLVHPDDRRASREAGKALFAGMPSVCFENRHRCKDGSYRWLSWNAYPVVADQTIFAVVRDITAQKLTEQHRIELETRLRESQRLEALGTLAGGIAHDFNNILATVLGNTTLAMEGIAPDHPAMERLRHINKAGLRAGDLVRQILAFSKNFSPELSRHSLKRIVESAVSAMRPDLPAGIALELLLCEEHVHVMADPQHLHQVVVNLCSNAVQSMQGLPGKVEVGVERLDIDAAAERPAGLPAGEYARVWVADSGCGMDESLLGRIFEPFFTTRAVGQGVGLGLSAVHGVVSSHGGAVSADSTPGLGSTFHVYLPLADSMPHAEQAPHASDAARSEVQHVLYVDDDETVMILMDALLKRAGYRVTCHSDPHAAVSAVRREPQSFDLIITDFNMPALTGLGLAADVARIRADLPVVIHSGHISDSVRTEAARLGVRGVVNKGGSFDELGAVVQRILASQ</sequence>
<dbReference type="EC" id="2.7.13.3" evidence="2"/>
<dbReference type="PANTHER" id="PTHR43065:SF42">
    <property type="entry name" value="TWO-COMPONENT SENSOR PPRA"/>
    <property type="match status" value="1"/>
</dbReference>
<dbReference type="Gene3D" id="1.10.287.130">
    <property type="match status" value="1"/>
</dbReference>
<feature type="domain" description="PAS" evidence="7">
    <location>
        <begin position="9"/>
        <end position="79"/>
    </location>
</feature>
<dbReference type="InterPro" id="IPR004358">
    <property type="entry name" value="Sig_transdc_His_kin-like_C"/>
</dbReference>
<evidence type="ECO:0000256" key="2">
    <source>
        <dbReference type="ARBA" id="ARBA00012438"/>
    </source>
</evidence>
<evidence type="ECO:0000313" key="9">
    <source>
        <dbReference type="Proteomes" id="UP000267464"/>
    </source>
</evidence>
<dbReference type="SUPFAM" id="SSF47384">
    <property type="entry name" value="Homodimeric domain of signal transducing histidine kinase"/>
    <property type="match status" value="1"/>
</dbReference>
<feature type="modified residue" description="4-aspartylphosphate" evidence="4">
    <location>
        <position position="445"/>
    </location>
</feature>
<accession>A0A3N7HPX2</accession>
<reference evidence="8 9" key="1">
    <citation type="submission" date="2018-08" db="EMBL/GenBank/DDBJ databases">
        <authorList>
            <person name="Khan S.A."/>
            <person name="Jeon C.O."/>
            <person name="Chun B.H."/>
            <person name="Jeong S.E."/>
        </authorList>
    </citation>
    <scope>NUCLEOTIDE SEQUENCE [LARGE SCALE GENOMIC DNA]</scope>
    <source>
        <strain evidence="8 9">S-16</strain>
    </source>
</reference>
<dbReference type="GO" id="GO:0000155">
    <property type="term" value="F:phosphorelay sensor kinase activity"/>
    <property type="evidence" value="ECO:0007669"/>
    <property type="project" value="InterPro"/>
</dbReference>
<dbReference type="PROSITE" id="PS50110">
    <property type="entry name" value="RESPONSE_REGULATORY"/>
    <property type="match status" value="1"/>
</dbReference>
<keyword evidence="9" id="KW-1185">Reference proteome</keyword>
<dbReference type="EMBL" id="QUSW01000006">
    <property type="protein sequence ID" value="RQP22801.1"/>
    <property type="molecule type" value="Genomic_DNA"/>
</dbReference>
<evidence type="ECO:0000259" key="7">
    <source>
        <dbReference type="PROSITE" id="PS50112"/>
    </source>
</evidence>
<dbReference type="InterPro" id="IPR001610">
    <property type="entry name" value="PAC"/>
</dbReference>
<dbReference type="Gene3D" id="3.40.50.2300">
    <property type="match status" value="1"/>
</dbReference>
<dbReference type="NCBIfam" id="TIGR00229">
    <property type="entry name" value="sensory_box"/>
    <property type="match status" value="1"/>
</dbReference>
<name>A0A3N7HPX2_9BURK</name>
<reference evidence="8 9" key="2">
    <citation type="submission" date="2018-12" db="EMBL/GenBank/DDBJ databases">
        <title>Rhizobacter gummiphilus sp. nov., a rubber-degrading bacterium isolated from the soil of a botanical garden in Japan.</title>
        <authorList>
            <person name="Shunsuke S.S."/>
        </authorList>
    </citation>
    <scope>NUCLEOTIDE SEQUENCE [LARGE SCALE GENOMIC DNA]</scope>
    <source>
        <strain evidence="8 9">S-16</strain>
    </source>
</reference>
<organism evidence="8 9">
    <name type="scientific">Piscinibacter terrae</name>
    <dbReference type="NCBI Taxonomy" id="2496871"/>
    <lineage>
        <taxon>Bacteria</taxon>
        <taxon>Pseudomonadati</taxon>
        <taxon>Pseudomonadota</taxon>
        <taxon>Betaproteobacteria</taxon>
        <taxon>Burkholderiales</taxon>
        <taxon>Sphaerotilaceae</taxon>
        <taxon>Piscinibacter</taxon>
    </lineage>
</organism>
<dbReference type="Gene3D" id="3.30.450.20">
    <property type="entry name" value="PAS domain"/>
    <property type="match status" value="1"/>
</dbReference>
<protein>
    <recommendedName>
        <fullName evidence="2">histidine kinase</fullName>
        <ecNumber evidence="2">2.7.13.3</ecNumber>
    </recommendedName>
</protein>
<feature type="domain" description="Response regulatory" evidence="6">
    <location>
        <begin position="394"/>
        <end position="510"/>
    </location>
</feature>
<dbReference type="InterPro" id="IPR036890">
    <property type="entry name" value="HATPase_C_sf"/>
</dbReference>
<dbReference type="SUPFAM" id="SSF55874">
    <property type="entry name" value="ATPase domain of HSP90 chaperone/DNA topoisomerase II/histidine kinase"/>
    <property type="match status" value="1"/>
</dbReference>
<dbReference type="SMART" id="SM00388">
    <property type="entry name" value="HisKA"/>
    <property type="match status" value="1"/>
</dbReference>
<dbReference type="InterPro" id="IPR011006">
    <property type="entry name" value="CheY-like_superfamily"/>
</dbReference>
<dbReference type="PROSITE" id="PS50109">
    <property type="entry name" value="HIS_KIN"/>
    <property type="match status" value="1"/>
</dbReference>
<dbReference type="Proteomes" id="UP000267464">
    <property type="component" value="Unassembled WGS sequence"/>
</dbReference>
<evidence type="ECO:0000256" key="1">
    <source>
        <dbReference type="ARBA" id="ARBA00000085"/>
    </source>
</evidence>
<dbReference type="SUPFAM" id="SSF52172">
    <property type="entry name" value="CheY-like"/>
    <property type="match status" value="1"/>
</dbReference>